<dbReference type="EMBL" id="PDEA01000001">
    <property type="protein sequence ID" value="PEH89985.1"/>
    <property type="molecule type" value="Genomic_DNA"/>
</dbReference>
<dbReference type="RefSeq" id="WP_066533473.1">
    <property type="nucleotide sequence ID" value="NZ_PDEA01000001.1"/>
</dbReference>
<dbReference type="PROSITE" id="PS52035">
    <property type="entry name" value="PEPTIDASE_M14"/>
    <property type="match status" value="1"/>
</dbReference>
<comment type="similarity">
    <text evidence="1">Belongs to the peptidase M14 family.</text>
</comment>
<dbReference type="InterPro" id="IPR000834">
    <property type="entry name" value="Peptidase_M14"/>
</dbReference>
<dbReference type="OrthoDB" id="5294005at2"/>
<evidence type="ECO:0000256" key="3">
    <source>
        <dbReference type="SAM" id="Phobius"/>
    </source>
</evidence>
<name>A0A2A7UXE2_COMTR</name>
<evidence type="ECO:0000256" key="2">
    <source>
        <dbReference type="SAM" id="MobiDB-lite"/>
    </source>
</evidence>
<feature type="transmembrane region" description="Helical" evidence="3">
    <location>
        <begin position="21"/>
        <end position="46"/>
    </location>
</feature>
<dbReference type="GeneID" id="80802226"/>
<dbReference type="GO" id="GO:0006508">
    <property type="term" value="P:proteolysis"/>
    <property type="evidence" value="ECO:0007669"/>
    <property type="project" value="InterPro"/>
</dbReference>
<dbReference type="STRING" id="1219032.GCA_001515545_00664"/>
<dbReference type="GO" id="GO:0008270">
    <property type="term" value="F:zinc ion binding"/>
    <property type="evidence" value="ECO:0007669"/>
    <property type="project" value="InterPro"/>
</dbReference>
<dbReference type="Proteomes" id="UP000220246">
    <property type="component" value="Unassembled WGS sequence"/>
</dbReference>
<gene>
    <name evidence="5" type="ORF">CRM82_16545</name>
</gene>
<keyword evidence="3" id="KW-0812">Transmembrane</keyword>
<feature type="region of interest" description="Disordered" evidence="2">
    <location>
        <begin position="48"/>
        <end position="74"/>
    </location>
</feature>
<keyword evidence="3" id="KW-0472">Membrane</keyword>
<dbReference type="Gene3D" id="3.40.630.10">
    <property type="entry name" value="Zn peptidases"/>
    <property type="match status" value="1"/>
</dbReference>
<comment type="caution">
    <text evidence="1">Lacks conserved residue(s) required for the propagation of feature annotation.</text>
</comment>
<sequence length="580" mass="61817">MTTPSTFAPSSFQDRSEARSALLRWLSVLGAATVLAGCASTPLPVWQPSRPAPAPARTPAPEAAGGSPSSILSTAQTTPIAPAPALEALPYAGEVALRFPDPAVRYQTPGLENGRRSFTTNEELSTLLQTLSTKTLGQPVRLGLITIGTSQQGRPIHALVAAKASAINPEALDETRRPTVLIVAGQQGTDFAPTEALLAMSQELDAGGRLHPLLGQVNVVLVPRANPDGFEAGSAATADGTLLTQDHLLLQTPEARALAKLVRDYRPTVVVNAEEFAAIHPTLEQFDALRADDAGLQYGLSPNVHEFVAKAEREWLHRPITDSLTQAGQRVDWAYTASPTDKVLSTGSPAPTSLFNMAALKNLPSLTVQSRGADLQRLHIQRRVHTQVTALTAALNDTIARADDLSKVQSFVTRDVASQACKGQLTVAAQAQQTQRDVVMLDPLTGADKTVRAAWRSSQELRPTLQRPRPCGYWLSPQSDRAVERLRLLGVQVQRVAEQAPVLSDGYAAAGADAKISVVRNAIDAVPGSYFISMNQPLANVAAAALEPDTPYSYVKQGIIPTLGDLARVMAPTTLVFEED</sequence>
<dbReference type="AlphaFoldDB" id="A0A2A7UXE2"/>
<evidence type="ECO:0000313" key="6">
    <source>
        <dbReference type="Proteomes" id="UP000220246"/>
    </source>
</evidence>
<keyword evidence="3" id="KW-1133">Transmembrane helix</keyword>
<dbReference type="SUPFAM" id="SSF53187">
    <property type="entry name" value="Zn-dependent exopeptidases"/>
    <property type="match status" value="1"/>
</dbReference>
<feature type="domain" description="Peptidase M14" evidence="4">
    <location>
        <begin position="117"/>
        <end position="367"/>
    </location>
</feature>
<comment type="caution">
    <text evidence="5">The sequence shown here is derived from an EMBL/GenBank/DDBJ whole genome shotgun (WGS) entry which is preliminary data.</text>
</comment>
<evidence type="ECO:0000256" key="1">
    <source>
        <dbReference type="PROSITE-ProRule" id="PRU01379"/>
    </source>
</evidence>
<reference evidence="6" key="1">
    <citation type="submission" date="2017-09" db="EMBL/GenBank/DDBJ databases">
        <title>FDA dAtabase for Regulatory Grade micrObial Sequences (FDA-ARGOS): Supporting development and validation of Infectious Disease Dx tests.</title>
        <authorList>
            <person name="Minogue T."/>
            <person name="Wolcott M."/>
            <person name="Wasieloski L."/>
            <person name="Aguilar W."/>
            <person name="Moore D."/>
            <person name="Tallon L."/>
            <person name="Sadzewicz L."/>
            <person name="Ott S."/>
            <person name="Zhao X."/>
            <person name="Nagaraj S."/>
            <person name="Vavikolanu K."/>
            <person name="Aluvathingal J."/>
            <person name="Nadendla S."/>
            <person name="Sichtig H."/>
        </authorList>
    </citation>
    <scope>NUCLEOTIDE SEQUENCE [LARGE SCALE GENOMIC DNA]</scope>
    <source>
        <strain evidence="6">FDAARGOS_394</strain>
    </source>
</reference>
<protein>
    <submittedName>
        <fullName evidence="5">Peptidase M14</fullName>
    </submittedName>
</protein>
<accession>A0A2A7UXE2</accession>
<evidence type="ECO:0000259" key="4">
    <source>
        <dbReference type="PROSITE" id="PS52035"/>
    </source>
</evidence>
<organism evidence="5 6">
    <name type="scientific">Comamonas terrigena</name>
    <dbReference type="NCBI Taxonomy" id="32013"/>
    <lineage>
        <taxon>Bacteria</taxon>
        <taxon>Pseudomonadati</taxon>
        <taxon>Pseudomonadota</taxon>
        <taxon>Betaproteobacteria</taxon>
        <taxon>Burkholderiales</taxon>
        <taxon>Comamonadaceae</taxon>
        <taxon>Comamonas</taxon>
    </lineage>
</organism>
<keyword evidence="6" id="KW-1185">Reference proteome</keyword>
<evidence type="ECO:0000313" key="5">
    <source>
        <dbReference type="EMBL" id="PEH89985.1"/>
    </source>
</evidence>
<dbReference type="CDD" id="cd06242">
    <property type="entry name" value="M14-like"/>
    <property type="match status" value="1"/>
</dbReference>
<proteinExistence type="inferred from homology"/>
<dbReference type="GO" id="GO:0004181">
    <property type="term" value="F:metallocarboxypeptidase activity"/>
    <property type="evidence" value="ECO:0007669"/>
    <property type="project" value="InterPro"/>
</dbReference>
<dbReference type="Pfam" id="PF00246">
    <property type="entry name" value="Peptidase_M14"/>
    <property type="match status" value="1"/>
</dbReference>